<evidence type="ECO:0000313" key="8">
    <source>
        <dbReference type="EMBL" id="EMS81601.1"/>
    </source>
</evidence>
<dbReference type="Gene3D" id="3.40.50.410">
    <property type="entry name" value="von Willebrand factor, type A domain"/>
    <property type="match status" value="1"/>
</dbReference>
<dbReference type="SUPFAM" id="SSF103088">
    <property type="entry name" value="OmpA-like"/>
    <property type="match status" value="1"/>
</dbReference>
<dbReference type="SUPFAM" id="SSF53300">
    <property type="entry name" value="vWA-like"/>
    <property type="match status" value="1"/>
</dbReference>
<comment type="subcellular location">
    <subcellularLocation>
        <location evidence="1">Cell outer membrane</location>
    </subcellularLocation>
</comment>
<dbReference type="PANTHER" id="PTHR30329:SF21">
    <property type="entry name" value="LIPOPROTEIN YIAD-RELATED"/>
    <property type="match status" value="1"/>
</dbReference>
<dbReference type="OrthoDB" id="9805566at2"/>
<feature type="signal peptide" evidence="5">
    <location>
        <begin position="1"/>
        <end position="26"/>
    </location>
</feature>
<evidence type="ECO:0000256" key="4">
    <source>
        <dbReference type="PROSITE-ProRule" id="PRU00473"/>
    </source>
</evidence>
<dbReference type="RefSeq" id="WP_006964348.1">
    <property type="nucleotide sequence ID" value="NZ_APJX01000001.1"/>
</dbReference>
<dbReference type="PANTHER" id="PTHR30329">
    <property type="entry name" value="STATOR ELEMENT OF FLAGELLAR MOTOR COMPLEX"/>
    <property type="match status" value="1"/>
</dbReference>
<dbReference type="Gene3D" id="3.30.1330.60">
    <property type="entry name" value="OmpA-like domain"/>
    <property type="match status" value="1"/>
</dbReference>
<evidence type="ECO:0000259" key="7">
    <source>
        <dbReference type="PROSITE" id="PS51123"/>
    </source>
</evidence>
<proteinExistence type="predicted"/>
<evidence type="ECO:0000256" key="5">
    <source>
        <dbReference type="SAM" id="SignalP"/>
    </source>
</evidence>
<dbReference type="EMBL" id="APJX01000001">
    <property type="protein sequence ID" value="EMS81601.1"/>
    <property type="molecule type" value="Genomic_DNA"/>
</dbReference>
<dbReference type="InterPro" id="IPR006665">
    <property type="entry name" value="OmpA-like"/>
</dbReference>
<keyword evidence="9" id="KW-1185">Reference proteome</keyword>
<keyword evidence="5" id="KW-0732">Signal</keyword>
<evidence type="ECO:0000259" key="6">
    <source>
        <dbReference type="PROSITE" id="PS50234"/>
    </source>
</evidence>
<dbReference type="PRINTS" id="PR01023">
    <property type="entry name" value="NAFLGMOTY"/>
</dbReference>
<keyword evidence="2 4" id="KW-0472">Membrane</keyword>
<dbReference type="CDD" id="cd00198">
    <property type="entry name" value="vWFA"/>
    <property type="match status" value="1"/>
</dbReference>
<dbReference type="InterPro" id="IPR006664">
    <property type="entry name" value="OMP_bac"/>
</dbReference>
<gene>
    <name evidence="8" type="primary">ompF</name>
    <name evidence="8" type="ORF">Dpo_1c07420</name>
</gene>
<dbReference type="Proteomes" id="UP000014216">
    <property type="component" value="Unassembled WGS sequence"/>
</dbReference>
<dbReference type="CDD" id="cd07185">
    <property type="entry name" value="OmpA_C-like"/>
    <property type="match status" value="1"/>
</dbReference>
<organism evidence="8 9">
    <name type="scientific">Desulfotignum phosphitoxidans DSM 13687</name>
    <dbReference type="NCBI Taxonomy" id="1286635"/>
    <lineage>
        <taxon>Bacteria</taxon>
        <taxon>Pseudomonadati</taxon>
        <taxon>Thermodesulfobacteriota</taxon>
        <taxon>Desulfobacteria</taxon>
        <taxon>Desulfobacterales</taxon>
        <taxon>Desulfobacteraceae</taxon>
        <taxon>Desulfotignum</taxon>
    </lineage>
</organism>
<reference evidence="8 9" key="1">
    <citation type="journal article" date="2013" name="Genome Announc.">
        <title>Draft Genome Sequence of Desulfotignum phosphitoxidans DSM 13687 Strain FiPS-3.</title>
        <authorList>
            <person name="Poehlein A."/>
            <person name="Daniel R."/>
            <person name="Simeonova D.D."/>
        </authorList>
    </citation>
    <scope>NUCLEOTIDE SEQUENCE [LARGE SCALE GENOMIC DNA]</scope>
    <source>
        <strain evidence="8 9">DSM 13687</strain>
    </source>
</reference>
<sequence>MKSFKIQLFTALALAIVFVLSGCSQKEVQTLPAFTLTPFSADEYVSSVDNFVIVLDASSSMDKPYMENKKFDMATQIVSRINRTLPELGQNGALRSFGHSPAISDKNTVLFYGMEQYATYALGEKLKMISEPGGTSALHTALTASGQEELASVYGKTAVIIISDGQPEFSLESPITLKTAQALKDQYGPELCYYPVLVGDDEKGAVLMDDIARIGECGFVSNADNLLTNAGMAGFVEDVFLAPKPAPPVAAPAPTEIKGLNEQGVWVVEDTHFDFDESIIKPAAFEYLDHIAEIMQAYPDMQVQVQGHTDSIGTKAYNDALSMRRAQAVKTYLVNKGVQKERLSLEGFGFSKPVASNNTAEGRALNRRVELHRK</sequence>
<dbReference type="AlphaFoldDB" id="S0G886"/>
<evidence type="ECO:0000313" key="9">
    <source>
        <dbReference type="Proteomes" id="UP000014216"/>
    </source>
</evidence>
<evidence type="ECO:0000256" key="1">
    <source>
        <dbReference type="ARBA" id="ARBA00004442"/>
    </source>
</evidence>
<feature type="domain" description="OmpA-like" evidence="7">
    <location>
        <begin position="260"/>
        <end position="374"/>
    </location>
</feature>
<dbReference type="GO" id="GO:0009279">
    <property type="term" value="C:cell outer membrane"/>
    <property type="evidence" value="ECO:0007669"/>
    <property type="project" value="UniProtKB-SubCell"/>
</dbReference>
<dbReference type="PROSITE" id="PS51257">
    <property type="entry name" value="PROKAR_LIPOPROTEIN"/>
    <property type="match status" value="1"/>
</dbReference>
<dbReference type="InterPro" id="IPR002035">
    <property type="entry name" value="VWF_A"/>
</dbReference>
<evidence type="ECO:0000256" key="2">
    <source>
        <dbReference type="ARBA" id="ARBA00023136"/>
    </source>
</evidence>
<dbReference type="Pfam" id="PF00691">
    <property type="entry name" value="OmpA"/>
    <property type="match status" value="1"/>
</dbReference>
<dbReference type="PROSITE" id="PS50234">
    <property type="entry name" value="VWFA"/>
    <property type="match status" value="1"/>
</dbReference>
<name>S0G886_9BACT</name>
<dbReference type="InterPro" id="IPR036465">
    <property type="entry name" value="vWFA_dom_sf"/>
</dbReference>
<feature type="domain" description="VWFA" evidence="6">
    <location>
        <begin position="50"/>
        <end position="239"/>
    </location>
</feature>
<comment type="caution">
    <text evidence="8">The sequence shown here is derived from an EMBL/GenBank/DDBJ whole genome shotgun (WGS) entry which is preliminary data.</text>
</comment>
<dbReference type="PROSITE" id="PS51123">
    <property type="entry name" value="OMPA_2"/>
    <property type="match status" value="1"/>
</dbReference>
<dbReference type="InterPro" id="IPR036737">
    <property type="entry name" value="OmpA-like_sf"/>
</dbReference>
<feature type="chain" id="PRO_5004497602" evidence="5">
    <location>
        <begin position="27"/>
        <end position="374"/>
    </location>
</feature>
<protein>
    <submittedName>
        <fullName evidence="8">Outer membrane porin F</fullName>
    </submittedName>
</protein>
<accession>S0G886</accession>
<dbReference type="InterPro" id="IPR050330">
    <property type="entry name" value="Bact_OuterMem_StrucFunc"/>
</dbReference>
<dbReference type="PRINTS" id="PR01021">
    <property type="entry name" value="OMPADOMAIN"/>
</dbReference>
<evidence type="ECO:0000256" key="3">
    <source>
        <dbReference type="ARBA" id="ARBA00023237"/>
    </source>
</evidence>
<keyword evidence="3" id="KW-0998">Cell outer membrane</keyword>